<dbReference type="SUPFAM" id="SSF47384">
    <property type="entry name" value="Homodimeric domain of signal transducing histidine kinase"/>
    <property type="match status" value="1"/>
</dbReference>
<dbReference type="InterPro" id="IPR003594">
    <property type="entry name" value="HATPase_dom"/>
</dbReference>
<dbReference type="CDD" id="cd00130">
    <property type="entry name" value="PAS"/>
    <property type="match status" value="1"/>
</dbReference>
<evidence type="ECO:0000313" key="10">
    <source>
        <dbReference type="EMBL" id="AAY49626.1"/>
    </source>
</evidence>
<dbReference type="CDD" id="cd00082">
    <property type="entry name" value="HisKA"/>
    <property type="match status" value="1"/>
</dbReference>
<dbReference type="KEGG" id="xcb:XC_2576"/>
<dbReference type="SMART" id="SM00086">
    <property type="entry name" value="PAC"/>
    <property type="match status" value="1"/>
</dbReference>
<evidence type="ECO:0000256" key="4">
    <source>
        <dbReference type="PROSITE-ProRule" id="PRU00169"/>
    </source>
</evidence>
<dbReference type="InterPro" id="IPR036890">
    <property type="entry name" value="HATPase_C_sf"/>
</dbReference>
<dbReference type="HOGENOM" id="CLU_000445_114_51_6"/>
<dbReference type="Proteomes" id="UP000000420">
    <property type="component" value="Chromosome"/>
</dbReference>
<dbReference type="PROSITE" id="PS50112">
    <property type="entry name" value="PAS"/>
    <property type="match status" value="1"/>
</dbReference>
<evidence type="ECO:0000313" key="11">
    <source>
        <dbReference type="Proteomes" id="UP000000420"/>
    </source>
</evidence>
<evidence type="ECO:0000256" key="1">
    <source>
        <dbReference type="ARBA" id="ARBA00000085"/>
    </source>
</evidence>
<dbReference type="InterPro" id="IPR011006">
    <property type="entry name" value="CheY-like_superfamily"/>
</dbReference>
<dbReference type="PROSITE" id="PS50109">
    <property type="entry name" value="HIS_KIN"/>
    <property type="match status" value="1"/>
</dbReference>
<dbReference type="InterPro" id="IPR005467">
    <property type="entry name" value="His_kinase_dom"/>
</dbReference>
<dbReference type="PROSITE" id="PS50110">
    <property type="entry name" value="RESPONSE_REGULATORY"/>
    <property type="match status" value="1"/>
</dbReference>
<dbReference type="Pfam" id="PF00512">
    <property type="entry name" value="HisKA"/>
    <property type="match status" value="1"/>
</dbReference>
<dbReference type="Pfam" id="PF02518">
    <property type="entry name" value="HATPase_c"/>
    <property type="match status" value="1"/>
</dbReference>
<comment type="catalytic activity">
    <reaction evidence="1">
        <text>ATP + protein L-histidine = ADP + protein N-phospho-L-histidine.</text>
        <dbReference type="EC" id="2.7.13.3"/>
    </reaction>
</comment>
<dbReference type="InterPro" id="IPR001789">
    <property type="entry name" value="Sig_transdc_resp-reg_receiver"/>
</dbReference>
<dbReference type="SMART" id="SM00448">
    <property type="entry name" value="REC"/>
    <property type="match status" value="1"/>
</dbReference>
<dbReference type="InterPro" id="IPR036097">
    <property type="entry name" value="HisK_dim/P_sf"/>
</dbReference>
<dbReference type="NCBIfam" id="TIGR00229">
    <property type="entry name" value="sensory_box"/>
    <property type="match status" value="1"/>
</dbReference>
<proteinExistence type="predicted"/>
<dbReference type="Gene3D" id="3.30.450.20">
    <property type="entry name" value="PAS domain"/>
    <property type="match status" value="1"/>
</dbReference>
<keyword evidence="5" id="KW-0175">Coiled coil</keyword>
<evidence type="ECO:0000259" key="6">
    <source>
        <dbReference type="PROSITE" id="PS50109"/>
    </source>
</evidence>
<dbReference type="InterPro" id="IPR004358">
    <property type="entry name" value="Sig_transdc_His_kin-like_C"/>
</dbReference>
<evidence type="ECO:0000259" key="8">
    <source>
        <dbReference type="PROSITE" id="PS50112"/>
    </source>
</evidence>
<dbReference type="PROSITE" id="PS50113">
    <property type="entry name" value="PAC"/>
    <property type="match status" value="1"/>
</dbReference>
<dbReference type="AlphaFoldDB" id="A0A0H2XAA5"/>
<feature type="coiled-coil region" evidence="5">
    <location>
        <begin position="283"/>
        <end position="324"/>
    </location>
</feature>
<dbReference type="PRINTS" id="PR00344">
    <property type="entry name" value="BCTRLSENSOR"/>
</dbReference>
<feature type="domain" description="Response regulatory" evidence="7">
    <location>
        <begin position="581"/>
        <end position="696"/>
    </location>
</feature>
<dbReference type="SUPFAM" id="SSF52172">
    <property type="entry name" value="CheY-like"/>
    <property type="match status" value="1"/>
</dbReference>
<dbReference type="InterPro" id="IPR000014">
    <property type="entry name" value="PAS"/>
</dbReference>
<evidence type="ECO:0000256" key="2">
    <source>
        <dbReference type="ARBA" id="ARBA00012438"/>
    </source>
</evidence>
<dbReference type="Gene3D" id="3.30.565.10">
    <property type="entry name" value="Histidine kinase-like ATPase, C-terminal domain"/>
    <property type="match status" value="1"/>
</dbReference>
<dbReference type="SMART" id="SM00387">
    <property type="entry name" value="HATPase_c"/>
    <property type="match status" value="1"/>
</dbReference>
<accession>A0A0H2XAA5</accession>
<sequence>MTRRRCWATILRGVEAPGCTVHIVAPFGRDAESIAVILDRQDLSVCIHDSLAQMARQLDDSAGVVVLTEEAVSGDVEALTAALQAQPPWSDIPFVLLRSSRGAYYNRHTTLPAAAINVIELERPLGAVSLQSAISTALRSRQKQFVIRDQMAQLAESQAALALSEAELRRVTDALPVLIAFIDKHLIYRFANQAYEVWIGQSPAAVVGRSLDEVMGPALVRQRRGWIDAALAGKALTVEVSWPHADGRRRDAEIRYLPRFDAHGEVDGFHVFATDVTARTVAMESIQQQATLLEAKVAERTAELEQQMQARESSEAALRQAQKMEAVGQLTGGIAHDFNNMLTGILSALDLARLRIDQGRSEGLGRFLDVASASALRAAALTQRLLAFSRRQSLEARHLHVNDLVVSLQELLARTLGESVQLVTDLQADMPAAYVDENQLESALLNLAINARDAMPDGGQLRIATRHLTVTDAPLLLGRGITLAVGGYAVVSVTDSGTGMTPDVLERVFEPFYTTKPIGQGTGLGMSMIYGFMQQSNGQVWVESEPGAGTTVSLYLPSGVNVHDARPAVLPSSVVAGQGQQVLVVEDDAQVRLLVTELLQELGYQAEVVADADAALPILASPQRIDLLVTDVGLPGLNGRQLAEIARQSRRDLPVIFMTGYAETARDRGEFLGEGMSMIAKPFTLGEFSGKLHEVLGPSA</sequence>
<dbReference type="InterPro" id="IPR003661">
    <property type="entry name" value="HisK_dim/P_dom"/>
</dbReference>
<feature type="modified residue" description="4-aspartylphosphate" evidence="4">
    <location>
        <position position="631"/>
    </location>
</feature>
<feature type="domain" description="PAC" evidence="9">
    <location>
        <begin position="236"/>
        <end position="288"/>
    </location>
</feature>
<keyword evidence="10" id="KW-0808">Transferase</keyword>
<dbReference type="SMART" id="SM00388">
    <property type="entry name" value="HisKA"/>
    <property type="match status" value="1"/>
</dbReference>
<feature type="domain" description="PAS" evidence="8">
    <location>
        <begin position="164"/>
        <end position="234"/>
    </location>
</feature>
<dbReference type="Gene3D" id="3.40.50.2300">
    <property type="match status" value="1"/>
</dbReference>
<feature type="domain" description="Histidine kinase" evidence="6">
    <location>
        <begin position="333"/>
        <end position="560"/>
    </location>
</feature>
<evidence type="ECO:0000256" key="3">
    <source>
        <dbReference type="ARBA" id="ARBA00022553"/>
    </source>
</evidence>
<dbReference type="InterPro" id="IPR001610">
    <property type="entry name" value="PAC"/>
</dbReference>
<dbReference type="EC" id="2.7.13.3" evidence="2"/>
<dbReference type="Pfam" id="PF08448">
    <property type="entry name" value="PAS_4"/>
    <property type="match status" value="1"/>
</dbReference>
<dbReference type="EMBL" id="CP000050">
    <property type="protein sequence ID" value="AAY49626.1"/>
    <property type="molecule type" value="Genomic_DNA"/>
</dbReference>
<keyword evidence="3 4" id="KW-0597">Phosphoprotein</keyword>
<dbReference type="Pfam" id="PF00072">
    <property type="entry name" value="Response_reg"/>
    <property type="match status" value="1"/>
</dbReference>
<keyword evidence="10" id="KW-0418">Kinase</keyword>
<dbReference type="PANTHER" id="PTHR43065:SF42">
    <property type="entry name" value="TWO-COMPONENT SENSOR PPRA"/>
    <property type="match status" value="1"/>
</dbReference>
<evidence type="ECO:0000259" key="9">
    <source>
        <dbReference type="PROSITE" id="PS50113"/>
    </source>
</evidence>
<dbReference type="InterPro" id="IPR013656">
    <property type="entry name" value="PAS_4"/>
</dbReference>
<dbReference type="Gene3D" id="1.10.287.130">
    <property type="match status" value="1"/>
</dbReference>
<protein>
    <recommendedName>
        <fullName evidence="2">histidine kinase</fullName>
        <ecNumber evidence="2">2.7.13.3</ecNumber>
    </recommendedName>
</protein>
<dbReference type="SUPFAM" id="SSF55785">
    <property type="entry name" value="PYP-like sensor domain (PAS domain)"/>
    <property type="match status" value="1"/>
</dbReference>
<gene>
    <name evidence="10" type="ordered locus">XC_2576</name>
</gene>
<dbReference type="GO" id="GO:0000155">
    <property type="term" value="F:phosphorelay sensor kinase activity"/>
    <property type="evidence" value="ECO:0007669"/>
    <property type="project" value="InterPro"/>
</dbReference>
<dbReference type="InterPro" id="IPR035965">
    <property type="entry name" value="PAS-like_dom_sf"/>
</dbReference>
<dbReference type="PANTHER" id="PTHR43065">
    <property type="entry name" value="SENSOR HISTIDINE KINASE"/>
    <property type="match status" value="1"/>
</dbReference>
<reference evidence="10 11" key="1">
    <citation type="journal article" date="2005" name="Genome Res.">
        <title>Comparative and functional genomic analyses of the pathogenicity of phytopathogen Xanthomonas campestris pv. campestris.</title>
        <authorList>
            <person name="Qian W."/>
            <person name="Jia Y."/>
            <person name="Ren S.X."/>
            <person name="He Y.Q."/>
            <person name="Feng J.X."/>
            <person name="Lu L.F."/>
            <person name="Sun Q."/>
            <person name="Ying G."/>
            <person name="Tang D.J."/>
            <person name="Tang H."/>
            <person name="Wu W."/>
            <person name="Hao P."/>
            <person name="Wang L."/>
            <person name="Jiang B.L."/>
            <person name="Zeng S."/>
            <person name="Gu W.Y."/>
            <person name="Lu G."/>
            <person name="Rong L."/>
            <person name="Tian Y."/>
            <person name="Yao Z."/>
            <person name="Fu G."/>
            <person name="Chen B."/>
            <person name="Fang R."/>
            <person name="Qiang B."/>
            <person name="Chen Z."/>
            <person name="Zhao G.P."/>
            <person name="Tang J.L."/>
            <person name="He C."/>
        </authorList>
    </citation>
    <scope>NUCLEOTIDE SEQUENCE [LARGE SCALE GENOMIC DNA]</scope>
    <source>
        <strain evidence="10 11">8004</strain>
    </source>
</reference>
<evidence type="ECO:0000259" key="7">
    <source>
        <dbReference type="PROSITE" id="PS50110"/>
    </source>
</evidence>
<evidence type="ECO:0000256" key="5">
    <source>
        <dbReference type="SAM" id="Coils"/>
    </source>
</evidence>
<name>A0A0H2XAA5_XANC8</name>
<dbReference type="SUPFAM" id="SSF55874">
    <property type="entry name" value="ATPase domain of HSP90 chaperone/DNA topoisomerase II/histidine kinase"/>
    <property type="match status" value="1"/>
</dbReference>
<dbReference type="InterPro" id="IPR000700">
    <property type="entry name" value="PAS-assoc_C"/>
</dbReference>
<organism evidence="10 11">
    <name type="scientific">Xanthomonas campestris pv. campestris (strain 8004)</name>
    <dbReference type="NCBI Taxonomy" id="314565"/>
    <lineage>
        <taxon>Bacteria</taxon>
        <taxon>Pseudomonadati</taxon>
        <taxon>Pseudomonadota</taxon>
        <taxon>Gammaproteobacteria</taxon>
        <taxon>Lysobacterales</taxon>
        <taxon>Lysobacteraceae</taxon>
        <taxon>Xanthomonas</taxon>
    </lineage>
</organism>
<dbReference type="SMART" id="SM00091">
    <property type="entry name" value="PAS"/>
    <property type="match status" value="1"/>
</dbReference>